<dbReference type="EMBL" id="QGKW02000007">
    <property type="protein sequence ID" value="KAF2620047.1"/>
    <property type="molecule type" value="Genomic_DNA"/>
</dbReference>
<dbReference type="AlphaFoldDB" id="A0A8S9MNH8"/>
<name>A0A8S9MNH8_BRACR</name>
<proteinExistence type="predicted"/>
<gene>
    <name evidence="1" type="ORF">F2Q68_00042918</name>
</gene>
<reference evidence="1" key="1">
    <citation type="submission" date="2019-12" db="EMBL/GenBank/DDBJ databases">
        <title>Genome sequencing and annotation of Brassica cretica.</title>
        <authorList>
            <person name="Studholme D.J."/>
            <person name="Sarris P.F."/>
        </authorList>
    </citation>
    <scope>NUCLEOTIDE SEQUENCE</scope>
    <source>
        <strain evidence="1">PFS-001/15</strain>
        <tissue evidence="1">Leaf</tissue>
    </source>
</reference>
<accession>A0A8S9MNH8</accession>
<evidence type="ECO:0000313" key="1">
    <source>
        <dbReference type="EMBL" id="KAF2620047.1"/>
    </source>
</evidence>
<dbReference type="PANTHER" id="PTHR47150">
    <property type="entry name" value="OS12G0169200 PROTEIN"/>
    <property type="match status" value="1"/>
</dbReference>
<protein>
    <submittedName>
        <fullName evidence="1">Uncharacterized protein</fullName>
    </submittedName>
</protein>
<evidence type="ECO:0000313" key="2">
    <source>
        <dbReference type="Proteomes" id="UP000712281"/>
    </source>
</evidence>
<dbReference type="Proteomes" id="UP000712281">
    <property type="component" value="Unassembled WGS sequence"/>
</dbReference>
<sequence length="74" mass="8922">MSSSSSDEVEARLEEIFDEIVEDTYNDIVESQTNKQWRHAYIERNREAGHDCLWNDYFSEDSTFPTHLFRRRFA</sequence>
<dbReference type="PANTHER" id="PTHR47150:SF7">
    <property type="entry name" value="NUCLEASE"/>
    <property type="match status" value="1"/>
</dbReference>
<comment type="caution">
    <text evidence="1">The sequence shown here is derived from an EMBL/GenBank/DDBJ whole genome shotgun (WGS) entry which is preliminary data.</text>
</comment>
<organism evidence="1 2">
    <name type="scientific">Brassica cretica</name>
    <name type="common">Mustard</name>
    <dbReference type="NCBI Taxonomy" id="69181"/>
    <lineage>
        <taxon>Eukaryota</taxon>
        <taxon>Viridiplantae</taxon>
        <taxon>Streptophyta</taxon>
        <taxon>Embryophyta</taxon>
        <taxon>Tracheophyta</taxon>
        <taxon>Spermatophyta</taxon>
        <taxon>Magnoliopsida</taxon>
        <taxon>eudicotyledons</taxon>
        <taxon>Gunneridae</taxon>
        <taxon>Pentapetalae</taxon>
        <taxon>rosids</taxon>
        <taxon>malvids</taxon>
        <taxon>Brassicales</taxon>
        <taxon>Brassicaceae</taxon>
        <taxon>Brassiceae</taxon>
        <taxon>Brassica</taxon>
    </lineage>
</organism>